<gene>
    <name evidence="1" type="ORF">Mgra_00006621</name>
</gene>
<evidence type="ECO:0000313" key="2">
    <source>
        <dbReference type="Proteomes" id="UP000605970"/>
    </source>
</evidence>
<sequence length="115" mass="13518">MNLNNYSSSLSLYLQNGDICKYLNITTATKSDANNLLNKFKLLDNLINKSIFESIFSNFIHQQIVSECSYKLLLELISSPLYYNNILILYEKGYWTPQIPLYYYSSFVCNYFNFI</sequence>
<evidence type="ECO:0000313" key="1">
    <source>
        <dbReference type="EMBL" id="KAF7633993.1"/>
    </source>
</evidence>
<comment type="caution">
    <text evidence="1">The sequence shown here is derived from an EMBL/GenBank/DDBJ whole genome shotgun (WGS) entry which is preliminary data.</text>
</comment>
<dbReference type="AlphaFoldDB" id="A0A8S9ZL25"/>
<keyword evidence="2" id="KW-1185">Reference proteome</keyword>
<dbReference type="EMBL" id="JABEBT010000066">
    <property type="protein sequence ID" value="KAF7633993.1"/>
    <property type="molecule type" value="Genomic_DNA"/>
</dbReference>
<dbReference type="Proteomes" id="UP000605970">
    <property type="component" value="Unassembled WGS sequence"/>
</dbReference>
<proteinExistence type="predicted"/>
<protein>
    <submittedName>
        <fullName evidence="1">G_PROTEIN_RECEP_F1_2 domain-containing protein</fullName>
    </submittedName>
</protein>
<reference evidence="1" key="1">
    <citation type="journal article" date="2020" name="Ecol. Evol.">
        <title>Genome structure and content of the rice root-knot nematode (Meloidogyne graminicola).</title>
        <authorList>
            <person name="Phan N.T."/>
            <person name="Danchin E.G.J."/>
            <person name="Klopp C."/>
            <person name="Perfus-Barbeoch L."/>
            <person name="Kozlowski D.K."/>
            <person name="Koutsovoulos G.D."/>
            <person name="Lopez-Roques C."/>
            <person name="Bouchez O."/>
            <person name="Zahm M."/>
            <person name="Besnard G."/>
            <person name="Bellafiore S."/>
        </authorList>
    </citation>
    <scope>NUCLEOTIDE SEQUENCE</scope>
    <source>
        <strain evidence="1">VN-18</strain>
    </source>
</reference>
<name>A0A8S9ZL25_9BILA</name>
<organism evidence="1 2">
    <name type="scientific">Meloidogyne graminicola</name>
    <dbReference type="NCBI Taxonomy" id="189291"/>
    <lineage>
        <taxon>Eukaryota</taxon>
        <taxon>Metazoa</taxon>
        <taxon>Ecdysozoa</taxon>
        <taxon>Nematoda</taxon>
        <taxon>Chromadorea</taxon>
        <taxon>Rhabditida</taxon>
        <taxon>Tylenchina</taxon>
        <taxon>Tylenchomorpha</taxon>
        <taxon>Tylenchoidea</taxon>
        <taxon>Meloidogynidae</taxon>
        <taxon>Meloidogyninae</taxon>
        <taxon>Meloidogyne</taxon>
    </lineage>
</organism>
<accession>A0A8S9ZL25</accession>